<dbReference type="AlphaFoldDB" id="A0AAF1K1B4"/>
<dbReference type="RefSeq" id="WP_211873575.1">
    <property type="nucleotide sequence ID" value="NZ_JAAEDH010000005.1"/>
</dbReference>
<accession>A0AAF1K1B4</accession>
<feature type="transmembrane region" description="Helical" evidence="1">
    <location>
        <begin position="124"/>
        <end position="141"/>
    </location>
</feature>
<comment type="caution">
    <text evidence="2">The sequence shown here is derived from an EMBL/GenBank/DDBJ whole genome shotgun (WGS) entry which is preliminary data.</text>
</comment>
<keyword evidence="3" id="KW-1185">Reference proteome</keyword>
<dbReference type="EMBL" id="JAAEDH010000005">
    <property type="protein sequence ID" value="MBR0654759.1"/>
    <property type="molecule type" value="Genomic_DNA"/>
</dbReference>
<evidence type="ECO:0000256" key="1">
    <source>
        <dbReference type="SAM" id="Phobius"/>
    </source>
</evidence>
<dbReference type="Proteomes" id="UP001196068">
    <property type="component" value="Unassembled WGS sequence"/>
</dbReference>
<organism evidence="2 3">
    <name type="scientific">Plastoroseomonas arctica</name>
    <dbReference type="NCBI Taxonomy" id="1509237"/>
    <lineage>
        <taxon>Bacteria</taxon>
        <taxon>Pseudomonadati</taxon>
        <taxon>Pseudomonadota</taxon>
        <taxon>Alphaproteobacteria</taxon>
        <taxon>Acetobacterales</taxon>
        <taxon>Acetobacteraceae</taxon>
        <taxon>Plastoroseomonas</taxon>
    </lineage>
</organism>
<name>A0AAF1K1B4_9PROT</name>
<evidence type="ECO:0000313" key="3">
    <source>
        <dbReference type="Proteomes" id="UP001196068"/>
    </source>
</evidence>
<sequence>MTNDAVAAASARRGLTLFGVWIFAIIGILCLVGAGINAAIMARFMAVSEIGVAEIASVERQSRKGGDVFLARVVVAPPGGERLTDTLTFNERPAIGDRVEVRYAANSFLHIMPVSVAESGSTQGLLWTGAGLLVVAALFHLRHRRRG</sequence>
<keyword evidence="1" id="KW-1133">Transmembrane helix</keyword>
<keyword evidence="1" id="KW-0472">Membrane</keyword>
<proteinExistence type="predicted"/>
<reference evidence="2" key="1">
    <citation type="submission" date="2020-01" db="EMBL/GenBank/DDBJ databases">
        <authorList>
            <person name="Rat A."/>
        </authorList>
    </citation>
    <scope>NUCLEOTIDE SEQUENCE</scope>
    <source>
        <strain evidence="2">LMG 28251</strain>
    </source>
</reference>
<evidence type="ECO:0000313" key="2">
    <source>
        <dbReference type="EMBL" id="MBR0654759.1"/>
    </source>
</evidence>
<evidence type="ECO:0008006" key="4">
    <source>
        <dbReference type="Google" id="ProtNLM"/>
    </source>
</evidence>
<gene>
    <name evidence="2" type="ORF">GXW79_06675</name>
</gene>
<protein>
    <recommendedName>
        <fullName evidence="4">DUF3592 domain-containing protein</fullName>
    </recommendedName>
</protein>
<feature type="transmembrane region" description="Helical" evidence="1">
    <location>
        <begin position="20"/>
        <end position="40"/>
    </location>
</feature>
<reference evidence="2" key="2">
    <citation type="journal article" date="2021" name="Syst. Appl. Microbiol.">
        <title>Roseomonas hellenica sp. nov., isolated from roots of wild-growing Alkanna tinctoria.</title>
        <authorList>
            <person name="Rat A."/>
            <person name="Naranjo H.D."/>
            <person name="Lebbe L."/>
            <person name="Cnockaert M."/>
            <person name="Krigas N."/>
            <person name="Grigoriadou K."/>
            <person name="Maloupa E."/>
            <person name="Willems A."/>
        </authorList>
    </citation>
    <scope>NUCLEOTIDE SEQUENCE</scope>
    <source>
        <strain evidence="2">LMG 28251</strain>
    </source>
</reference>
<keyword evidence="1" id="KW-0812">Transmembrane</keyword>